<evidence type="ECO:0000313" key="2">
    <source>
        <dbReference type="Proteomes" id="UP000289738"/>
    </source>
</evidence>
<comment type="caution">
    <text evidence="1">The sequence shown here is derived from an EMBL/GenBank/DDBJ whole genome shotgun (WGS) entry which is preliminary data.</text>
</comment>
<dbReference type="EMBL" id="SDMP01000012">
    <property type="protein sequence ID" value="RYR25843.1"/>
    <property type="molecule type" value="Genomic_DNA"/>
</dbReference>
<name>A0A445AHC4_ARAHY</name>
<dbReference type="PANTHER" id="PTHR34835">
    <property type="entry name" value="OS07G0283600 PROTEIN-RELATED"/>
    <property type="match status" value="1"/>
</dbReference>
<evidence type="ECO:0000313" key="1">
    <source>
        <dbReference type="EMBL" id="RYR25843.1"/>
    </source>
</evidence>
<reference evidence="1 2" key="1">
    <citation type="submission" date="2019-01" db="EMBL/GenBank/DDBJ databases">
        <title>Sequencing of cultivated peanut Arachis hypogaea provides insights into genome evolution and oil improvement.</title>
        <authorList>
            <person name="Chen X."/>
        </authorList>
    </citation>
    <scope>NUCLEOTIDE SEQUENCE [LARGE SCALE GENOMIC DNA]</scope>
    <source>
        <strain evidence="2">cv. Fuhuasheng</strain>
        <tissue evidence="1">Leaves</tissue>
    </source>
</reference>
<sequence>MLELAFNLQFNLKLEVKRQNENFTKGAFPRLSSSLTLNWSLNVFDTISHQEAFPRLTSSLTLNWRLNARSKKGTRSISTFKLQFKFNLKLKLKRVRPNCSSRVAFFISTFKLQFNLKLKLKRVRHFTLLGCFLPFPPKHKKMATMKEKAHYNKTDYCRCQTKAIATVYRKMSQEKKDIVEEMGFGVLANVPEMNVSNRLLKELLDRFNEEKGCLKTLQGKIYITPRKVAAALCITNVGNCFPKKVDYNNLNPADKECAGHECRRGGEPEKNSRGLLLSSYKISVASPIHKPPIFHVDYIQEWDWAKHVLNFLMKRVENKRNGKKQSVDGCVFVLILIYFHETKFPHPFAPNAPPAPWVAHWTRKMMIEWILSEATKPLGLLYRKKKQKEVT</sequence>
<dbReference type="AlphaFoldDB" id="A0A445AHC4"/>
<keyword evidence="2" id="KW-1185">Reference proteome</keyword>
<protein>
    <submittedName>
        <fullName evidence="1">Uncharacterized protein</fullName>
    </submittedName>
</protein>
<organism evidence="1 2">
    <name type="scientific">Arachis hypogaea</name>
    <name type="common">Peanut</name>
    <dbReference type="NCBI Taxonomy" id="3818"/>
    <lineage>
        <taxon>Eukaryota</taxon>
        <taxon>Viridiplantae</taxon>
        <taxon>Streptophyta</taxon>
        <taxon>Embryophyta</taxon>
        <taxon>Tracheophyta</taxon>
        <taxon>Spermatophyta</taxon>
        <taxon>Magnoliopsida</taxon>
        <taxon>eudicotyledons</taxon>
        <taxon>Gunneridae</taxon>
        <taxon>Pentapetalae</taxon>
        <taxon>rosids</taxon>
        <taxon>fabids</taxon>
        <taxon>Fabales</taxon>
        <taxon>Fabaceae</taxon>
        <taxon>Papilionoideae</taxon>
        <taxon>50 kb inversion clade</taxon>
        <taxon>dalbergioids sensu lato</taxon>
        <taxon>Dalbergieae</taxon>
        <taxon>Pterocarpus clade</taxon>
        <taxon>Arachis</taxon>
    </lineage>
</organism>
<gene>
    <name evidence="1" type="ORF">Ahy_B02g059858</name>
</gene>
<dbReference type="Proteomes" id="UP000289738">
    <property type="component" value="Chromosome B02"/>
</dbReference>
<proteinExistence type="predicted"/>
<accession>A0A445AHC4</accession>
<dbReference type="STRING" id="3818.A0A445AHC4"/>